<organism evidence="4 5">
    <name type="scientific">Lactuca saligna</name>
    <name type="common">Willowleaf lettuce</name>
    <dbReference type="NCBI Taxonomy" id="75948"/>
    <lineage>
        <taxon>Eukaryota</taxon>
        <taxon>Viridiplantae</taxon>
        <taxon>Streptophyta</taxon>
        <taxon>Embryophyta</taxon>
        <taxon>Tracheophyta</taxon>
        <taxon>Spermatophyta</taxon>
        <taxon>Magnoliopsida</taxon>
        <taxon>eudicotyledons</taxon>
        <taxon>Gunneridae</taxon>
        <taxon>Pentapetalae</taxon>
        <taxon>asterids</taxon>
        <taxon>campanulids</taxon>
        <taxon>Asterales</taxon>
        <taxon>Asteraceae</taxon>
        <taxon>Cichorioideae</taxon>
        <taxon>Cichorieae</taxon>
        <taxon>Lactucinae</taxon>
        <taxon>Lactuca</taxon>
    </lineage>
</organism>
<evidence type="ECO:0000313" key="4">
    <source>
        <dbReference type="EMBL" id="CAI9296867.1"/>
    </source>
</evidence>
<gene>
    <name evidence="4" type="ORF">LSALG_LOCUS35710</name>
</gene>
<dbReference type="PANTHER" id="PTHR23139">
    <property type="entry name" value="RNA-BINDING PROTEIN"/>
    <property type="match status" value="1"/>
</dbReference>
<reference evidence="4" key="1">
    <citation type="submission" date="2023-04" db="EMBL/GenBank/DDBJ databases">
        <authorList>
            <person name="Vijverberg K."/>
            <person name="Xiong W."/>
            <person name="Schranz E."/>
        </authorList>
    </citation>
    <scope>NUCLEOTIDE SEQUENCE</scope>
</reference>
<dbReference type="GO" id="GO:0003723">
    <property type="term" value="F:RNA binding"/>
    <property type="evidence" value="ECO:0007669"/>
    <property type="project" value="UniProtKB-KW"/>
</dbReference>
<keyword evidence="2" id="KW-0694">RNA-binding</keyword>
<protein>
    <submittedName>
        <fullName evidence="4">Uncharacterized protein</fullName>
    </submittedName>
</protein>
<dbReference type="CDD" id="cd12232">
    <property type="entry name" value="RRM3_U2AF65"/>
    <property type="match status" value="1"/>
</dbReference>
<dbReference type="InterPro" id="IPR011989">
    <property type="entry name" value="ARM-like"/>
</dbReference>
<dbReference type="EMBL" id="OX465084">
    <property type="protein sequence ID" value="CAI9296867.1"/>
    <property type="molecule type" value="Genomic_DNA"/>
</dbReference>
<dbReference type="GO" id="GO:0008380">
    <property type="term" value="P:RNA splicing"/>
    <property type="evidence" value="ECO:0007669"/>
    <property type="project" value="UniProtKB-KW"/>
</dbReference>
<proteinExistence type="predicted"/>
<accession>A0AA35ZS65</accession>
<evidence type="ECO:0000256" key="3">
    <source>
        <dbReference type="ARBA" id="ARBA00023187"/>
    </source>
</evidence>
<keyword evidence="1" id="KW-0507">mRNA processing</keyword>
<keyword evidence="3" id="KW-0508">mRNA splicing</keyword>
<dbReference type="Gene3D" id="1.25.10.10">
    <property type="entry name" value="Leucine-rich Repeat Variant"/>
    <property type="match status" value="1"/>
</dbReference>
<name>A0AA35ZS65_LACSI</name>
<dbReference type="AlphaFoldDB" id="A0AA35ZS65"/>
<dbReference type="Proteomes" id="UP001177003">
    <property type="component" value="Chromosome 8"/>
</dbReference>
<dbReference type="GO" id="GO:0006397">
    <property type="term" value="P:mRNA processing"/>
    <property type="evidence" value="ECO:0007669"/>
    <property type="project" value="UniProtKB-KW"/>
</dbReference>
<evidence type="ECO:0000256" key="1">
    <source>
        <dbReference type="ARBA" id="ARBA00022664"/>
    </source>
</evidence>
<evidence type="ECO:0000256" key="2">
    <source>
        <dbReference type="ARBA" id="ARBA00022884"/>
    </source>
</evidence>
<sequence length="274" mass="31363">MDGVMWRHQQKLPSFQFSTKVLQEFSTDLLMRSTLDSMFKVEFGFDLDTLSGSNEASNRFMEAFDESNGEFFNFYTFFNSIVIPKPNEPFVSELLTTLPTTIVDLEPHQIHTSYEYVGHMIQVESKETERDEYLQRLMDLPNQRMMLQPPPSIGTTATKVLCLTQVVTEDELKDDEDYQDILEYMKIDCGKFGSLVNVVIPLPNPTGEPAPGVGNVKLMEERNMKPLDSNLAALSARCSKDLELNLTKSFLSEMGQDATLLSWNLMYRVDYMQI</sequence>
<keyword evidence="5" id="KW-1185">Reference proteome</keyword>
<evidence type="ECO:0000313" key="5">
    <source>
        <dbReference type="Proteomes" id="UP001177003"/>
    </source>
</evidence>